<keyword evidence="2" id="KW-1185">Reference proteome</keyword>
<evidence type="ECO:0000313" key="1">
    <source>
        <dbReference type="EMBL" id="KAH1113872.1"/>
    </source>
</evidence>
<comment type="caution">
    <text evidence="1">The sequence shown here is derived from an EMBL/GenBank/DDBJ whole genome shotgun (WGS) entry which is preliminary data.</text>
</comment>
<proteinExistence type="predicted"/>
<dbReference type="AlphaFoldDB" id="A0A9D3W6P2"/>
<reference evidence="1 2" key="1">
    <citation type="journal article" date="2021" name="Plant Biotechnol. J.">
        <title>Multi-omics assisted identification of the key and species-specific regulatory components of drought-tolerant mechanisms in Gossypium stocksii.</title>
        <authorList>
            <person name="Yu D."/>
            <person name="Ke L."/>
            <person name="Zhang D."/>
            <person name="Wu Y."/>
            <person name="Sun Y."/>
            <person name="Mei J."/>
            <person name="Sun J."/>
            <person name="Sun Y."/>
        </authorList>
    </citation>
    <scope>NUCLEOTIDE SEQUENCE [LARGE SCALE GENOMIC DNA]</scope>
    <source>
        <strain evidence="2">cv. E1</strain>
        <tissue evidence="1">Leaf</tissue>
    </source>
</reference>
<evidence type="ECO:0000313" key="2">
    <source>
        <dbReference type="Proteomes" id="UP000828251"/>
    </source>
</evidence>
<name>A0A9D3W6P2_9ROSI</name>
<sequence>MFSWFYDVWLPEIFYIRKTFSEPRTFSKLSLSFPCAVHLPSSSSIQVLSFAYNLFAYNRSHPCAVLHLLIQGGVGFAKRTDADSRSWSVVASRKIGSLDWKLKVRTWNSTETIT</sequence>
<protein>
    <submittedName>
        <fullName evidence="1">Uncharacterized protein</fullName>
    </submittedName>
</protein>
<dbReference type="Proteomes" id="UP000828251">
    <property type="component" value="Unassembled WGS sequence"/>
</dbReference>
<organism evidence="1 2">
    <name type="scientific">Gossypium stocksii</name>
    <dbReference type="NCBI Taxonomy" id="47602"/>
    <lineage>
        <taxon>Eukaryota</taxon>
        <taxon>Viridiplantae</taxon>
        <taxon>Streptophyta</taxon>
        <taxon>Embryophyta</taxon>
        <taxon>Tracheophyta</taxon>
        <taxon>Spermatophyta</taxon>
        <taxon>Magnoliopsida</taxon>
        <taxon>eudicotyledons</taxon>
        <taxon>Gunneridae</taxon>
        <taxon>Pentapetalae</taxon>
        <taxon>rosids</taxon>
        <taxon>malvids</taxon>
        <taxon>Malvales</taxon>
        <taxon>Malvaceae</taxon>
        <taxon>Malvoideae</taxon>
        <taxon>Gossypium</taxon>
    </lineage>
</organism>
<dbReference type="EMBL" id="JAIQCV010000003">
    <property type="protein sequence ID" value="KAH1113872.1"/>
    <property type="molecule type" value="Genomic_DNA"/>
</dbReference>
<accession>A0A9D3W6P2</accession>
<gene>
    <name evidence="1" type="ORF">J1N35_007250</name>
</gene>